<dbReference type="EMBL" id="PEWY01000150">
    <property type="protein sequence ID" value="PIU36567.1"/>
    <property type="molecule type" value="Genomic_DNA"/>
</dbReference>
<dbReference type="Proteomes" id="UP000230184">
    <property type="component" value="Unassembled WGS sequence"/>
</dbReference>
<name>A0A2M6YSU4_9BACT</name>
<accession>A0A2M6YSU4</accession>
<sequence length="61" mass="6936">MSNELKELSTPDEKLILDNMSIRANALANLSGFETYAEEKPGEWEKFLSSHRKKKSPPSKL</sequence>
<evidence type="ECO:0000313" key="1">
    <source>
        <dbReference type="EMBL" id="PIU36567.1"/>
    </source>
</evidence>
<protein>
    <submittedName>
        <fullName evidence="1">Uncharacterized protein</fullName>
    </submittedName>
</protein>
<gene>
    <name evidence="1" type="ORF">COT02_05375</name>
</gene>
<evidence type="ECO:0000313" key="2">
    <source>
        <dbReference type="Proteomes" id="UP000230184"/>
    </source>
</evidence>
<proteinExistence type="predicted"/>
<dbReference type="AlphaFoldDB" id="A0A2M6YSU4"/>
<reference evidence="2" key="1">
    <citation type="submission" date="2017-09" db="EMBL/GenBank/DDBJ databases">
        <title>Depth-based differentiation of microbial function through sediment-hosted aquifers and enrichment of novel symbionts in the deep terrestrial subsurface.</title>
        <authorList>
            <person name="Probst A.J."/>
            <person name="Ladd B."/>
            <person name="Jarett J.K."/>
            <person name="Geller-Mcgrath D.E."/>
            <person name="Sieber C.M.K."/>
            <person name="Emerson J.B."/>
            <person name="Anantharaman K."/>
            <person name="Thomas B.C."/>
            <person name="Malmstrom R."/>
            <person name="Stieglmeier M."/>
            <person name="Klingl A."/>
            <person name="Woyke T."/>
            <person name="Ryan C.M."/>
            <person name="Banfield J.F."/>
        </authorList>
    </citation>
    <scope>NUCLEOTIDE SEQUENCE [LARGE SCALE GENOMIC DNA]</scope>
</reference>
<comment type="caution">
    <text evidence="1">The sequence shown here is derived from an EMBL/GenBank/DDBJ whole genome shotgun (WGS) entry which is preliminary data.</text>
</comment>
<organism evidence="1 2">
    <name type="scientific">Candidatus Roizmanbacteria bacterium CG07_land_8_20_14_0_80_34_15</name>
    <dbReference type="NCBI Taxonomy" id="1974849"/>
    <lineage>
        <taxon>Bacteria</taxon>
        <taxon>Candidatus Roizmaniibacteriota</taxon>
    </lineage>
</organism>